<dbReference type="GO" id="GO:0015628">
    <property type="term" value="P:protein secretion by the type II secretion system"/>
    <property type="evidence" value="ECO:0007669"/>
    <property type="project" value="InterPro"/>
</dbReference>
<keyword evidence="14" id="KW-1185">Reference proteome</keyword>
<dbReference type="NCBIfam" id="TIGR02532">
    <property type="entry name" value="IV_pilin_GFxxxE"/>
    <property type="match status" value="1"/>
</dbReference>
<feature type="transmembrane region" description="Helical" evidence="11">
    <location>
        <begin position="21"/>
        <end position="43"/>
    </location>
</feature>
<sequence length="179" mass="19160">MADQEGRNMLTRDRGFTILELMITIAIVSIVTMIALPEASVWLANSKTRTIAEGYMNGLQIARNEAIKRNIPIQFEIQNTGGWTVSVVSTNEVVQKSVTGTSASIKFSVIAKDNKTKVIYNGLGALVDSGNAIQELDFSPTSISTGKSTPVRVVISNPSGSVKMCLPSSALPTGDPRKC</sequence>
<comment type="similarity">
    <text evidence="9">Belongs to the GSP H family.</text>
</comment>
<comment type="subcellular location">
    <subcellularLocation>
        <location evidence="1">Cell inner membrane</location>
        <topology evidence="1">Single-pass membrane protein</topology>
    </subcellularLocation>
</comment>
<accession>A0A840MXC1</accession>
<evidence type="ECO:0000259" key="12">
    <source>
        <dbReference type="Pfam" id="PF12019"/>
    </source>
</evidence>
<evidence type="ECO:0000256" key="2">
    <source>
        <dbReference type="ARBA" id="ARBA00021549"/>
    </source>
</evidence>
<dbReference type="Pfam" id="PF07963">
    <property type="entry name" value="N_methyl"/>
    <property type="match status" value="1"/>
</dbReference>
<gene>
    <name evidence="13" type="ORF">HNQ59_003109</name>
</gene>
<evidence type="ECO:0000256" key="7">
    <source>
        <dbReference type="ARBA" id="ARBA00022989"/>
    </source>
</evidence>
<evidence type="ECO:0000256" key="6">
    <source>
        <dbReference type="ARBA" id="ARBA00022692"/>
    </source>
</evidence>
<reference evidence="13 14" key="1">
    <citation type="submission" date="2020-08" db="EMBL/GenBank/DDBJ databases">
        <title>Genomic Encyclopedia of Type Strains, Phase IV (KMG-IV): sequencing the most valuable type-strain genomes for metagenomic binning, comparative biology and taxonomic classification.</title>
        <authorList>
            <person name="Goeker M."/>
        </authorList>
    </citation>
    <scope>NUCLEOTIDE SEQUENCE [LARGE SCALE GENOMIC DNA]</scope>
    <source>
        <strain evidence="13 14">DSM 27165</strain>
    </source>
</reference>
<proteinExistence type="inferred from homology"/>
<dbReference type="InterPro" id="IPR022346">
    <property type="entry name" value="T2SS_GspH"/>
</dbReference>
<keyword evidence="6 11" id="KW-0812">Transmembrane</keyword>
<evidence type="ECO:0000256" key="10">
    <source>
        <dbReference type="ARBA" id="ARBA00030775"/>
    </source>
</evidence>
<evidence type="ECO:0000256" key="1">
    <source>
        <dbReference type="ARBA" id="ARBA00004377"/>
    </source>
</evidence>
<dbReference type="Proteomes" id="UP000575898">
    <property type="component" value="Unassembled WGS sequence"/>
</dbReference>
<evidence type="ECO:0000256" key="11">
    <source>
        <dbReference type="SAM" id="Phobius"/>
    </source>
</evidence>
<name>A0A840MXC1_9PROT</name>
<dbReference type="GO" id="GO:0015627">
    <property type="term" value="C:type II protein secretion system complex"/>
    <property type="evidence" value="ECO:0007669"/>
    <property type="project" value="InterPro"/>
</dbReference>
<keyword evidence="8 11" id="KW-0472">Membrane</keyword>
<protein>
    <recommendedName>
        <fullName evidence="2">Type II secretion system protein H</fullName>
    </recommendedName>
    <alternativeName>
        <fullName evidence="10">General secretion pathway protein H</fullName>
    </alternativeName>
</protein>
<evidence type="ECO:0000256" key="9">
    <source>
        <dbReference type="ARBA" id="ARBA00025772"/>
    </source>
</evidence>
<evidence type="ECO:0000313" key="13">
    <source>
        <dbReference type="EMBL" id="MBB5019801.1"/>
    </source>
</evidence>
<keyword evidence="7 11" id="KW-1133">Transmembrane helix</keyword>
<dbReference type="Gene3D" id="3.55.40.10">
    <property type="entry name" value="minor pseudopilin epsh domain"/>
    <property type="match status" value="1"/>
</dbReference>
<keyword evidence="4" id="KW-0488">Methylation</keyword>
<dbReference type="EMBL" id="JACHHY010000020">
    <property type="protein sequence ID" value="MBB5019801.1"/>
    <property type="molecule type" value="Genomic_DNA"/>
</dbReference>
<dbReference type="Pfam" id="PF12019">
    <property type="entry name" value="GspH"/>
    <property type="match status" value="1"/>
</dbReference>
<feature type="domain" description="General secretion pathway GspH" evidence="12">
    <location>
        <begin position="55"/>
        <end position="157"/>
    </location>
</feature>
<comment type="caution">
    <text evidence="13">The sequence shown here is derived from an EMBL/GenBank/DDBJ whole genome shotgun (WGS) entry which is preliminary data.</text>
</comment>
<evidence type="ECO:0000256" key="5">
    <source>
        <dbReference type="ARBA" id="ARBA00022519"/>
    </source>
</evidence>
<dbReference type="RefSeq" id="WP_184041208.1">
    <property type="nucleotide sequence ID" value="NZ_JACHHY010000020.1"/>
</dbReference>
<dbReference type="AlphaFoldDB" id="A0A840MXC1"/>
<organism evidence="13 14">
    <name type="scientific">Chitinivorax tropicus</name>
    <dbReference type="NCBI Taxonomy" id="714531"/>
    <lineage>
        <taxon>Bacteria</taxon>
        <taxon>Pseudomonadati</taxon>
        <taxon>Pseudomonadota</taxon>
        <taxon>Betaproteobacteria</taxon>
        <taxon>Chitinivorax</taxon>
    </lineage>
</organism>
<evidence type="ECO:0000256" key="3">
    <source>
        <dbReference type="ARBA" id="ARBA00022475"/>
    </source>
</evidence>
<keyword evidence="3" id="KW-1003">Cell membrane</keyword>
<dbReference type="SUPFAM" id="SSF54523">
    <property type="entry name" value="Pili subunits"/>
    <property type="match status" value="1"/>
</dbReference>
<dbReference type="InterPro" id="IPR012902">
    <property type="entry name" value="N_methyl_site"/>
</dbReference>
<dbReference type="InterPro" id="IPR045584">
    <property type="entry name" value="Pilin-like"/>
</dbReference>
<evidence type="ECO:0000313" key="14">
    <source>
        <dbReference type="Proteomes" id="UP000575898"/>
    </source>
</evidence>
<dbReference type="GO" id="GO:0005886">
    <property type="term" value="C:plasma membrane"/>
    <property type="evidence" value="ECO:0007669"/>
    <property type="project" value="UniProtKB-SubCell"/>
</dbReference>
<keyword evidence="5" id="KW-0997">Cell inner membrane</keyword>
<evidence type="ECO:0000256" key="4">
    <source>
        <dbReference type="ARBA" id="ARBA00022481"/>
    </source>
</evidence>
<evidence type="ECO:0000256" key="8">
    <source>
        <dbReference type="ARBA" id="ARBA00023136"/>
    </source>
</evidence>